<gene>
    <name evidence="3" type="ORF">S03H2_09980</name>
</gene>
<evidence type="ECO:0000313" key="3">
    <source>
        <dbReference type="EMBL" id="GAH27646.1"/>
    </source>
</evidence>
<dbReference type="EMBL" id="BARU01005164">
    <property type="protein sequence ID" value="GAH27646.1"/>
    <property type="molecule type" value="Genomic_DNA"/>
</dbReference>
<dbReference type="InterPro" id="IPR029044">
    <property type="entry name" value="Nucleotide-diphossugar_trans"/>
</dbReference>
<dbReference type="Pfam" id="PF00483">
    <property type="entry name" value="NTP_transferase"/>
    <property type="match status" value="1"/>
</dbReference>
<dbReference type="InterPro" id="IPR049577">
    <property type="entry name" value="GMPP_N"/>
</dbReference>
<sequence>QRPKQLLDLINSKSLIIQTTRRLEKDASCEGLYVVASSDLTPQIRAEIPHVPEENFFVEPSGRNTAPAIALAAFILHKRFGDGVMGVFPADHLIRKEKQFYRALNQARKKAVEGHNLITLGIQPTRPATGYGYVQFDRDNDGDVHPVVCFTEKPDRETAKQFLEGGEHLWNGGMFVWQVSTILENLKQHLPTTYKKLASIEHLIDTPDFQAALAKVWPDVDRISIDYGVLENADSIYTVETRFEWNDMGSWRTLYDELHKDKAGNVTQGDVTILDTRNSLVVSEGPYVAAVGVEDLIVVATPDAVLVLPYSESERAQEIVQWLQSRKREELL</sequence>
<dbReference type="AlphaFoldDB" id="X1E303"/>
<comment type="caution">
    <text evidence="3">The sequence shown here is derived from an EMBL/GenBank/DDBJ whole genome shotgun (WGS) entry which is preliminary data.</text>
</comment>
<evidence type="ECO:0000259" key="2">
    <source>
        <dbReference type="Pfam" id="PF22640"/>
    </source>
</evidence>
<protein>
    <submittedName>
        <fullName evidence="3">Uncharacterized protein</fullName>
    </submittedName>
</protein>
<dbReference type="CDD" id="cd02509">
    <property type="entry name" value="GDP-M1P_Guanylyltransferase"/>
    <property type="match status" value="1"/>
</dbReference>
<feature type="non-terminal residue" evidence="3">
    <location>
        <position position="1"/>
    </location>
</feature>
<reference evidence="3" key="1">
    <citation type="journal article" date="2014" name="Front. Microbiol.">
        <title>High frequency of phylogenetically diverse reductive dehalogenase-homologous genes in deep subseafloor sedimentary metagenomes.</title>
        <authorList>
            <person name="Kawai M."/>
            <person name="Futagami T."/>
            <person name="Toyoda A."/>
            <person name="Takaki Y."/>
            <person name="Nishi S."/>
            <person name="Hori S."/>
            <person name="Arai W."/>
            <person name="Tsubouchi T."/>
            <person name="Morono Y."/>
            <person name="Uchiyama I."/>
            <person name="Ito T."/>
            <person name="Fujiyama A."/>
            <person name="Inagaki F."/>
            <person name="Takami H."/>
        </authorList>
    </citation>
    <scope>NUCLEOTIDE SEQUENCE</scope>
    <source>
        <strain evidence="3">Expedition CK06-06</strain>
    </source>
</reference>
<dbReference type="InterPro" id="IPR051161">
    <property type="entry name" value="Mannose-6P_isomerase_type2"/>
</dbReference>
<dbReference type="SUPFAM" id="SSF159283">
    <property type="entry name" value="Guanosine diphospho-D-mannose pyrophosphorylase/mannose-6-phosphate isomerase linker domain"/>
    <property type="match status" value="1"/>
</dbReference>
<dbReference type="Gene3D" id="3.90.550.10">
    <property type="entry name" value="Spore Coat Polysaccharide Biosynthesis Protein SpsA, Chain A"/>
    <property type="match status" value="1"/>
</dbReference>
<feature type="domain" description="MannoseP isomerase/GMP-like beta-helix" evidence="2">
    <location>
        <begin position="271"/>
        <end position="321"/>
    </location>
</feature>
<accession>X1E303</accession>
<dbReference type="Pfam" id="PF22640">
    <property type="entry name" value="ManC_GMP_beta-helix"/>
    <property type="match status" value="1"/>
</dbReference>
<name>X1E303_9ZZZZ</name>
<dbReference type="GO" id="GO:0004475">
    <property type="term" value="F:mannose-1-phosphate guanylyltransferase (GTP) activity"/>
    <property type="evidence" value="ECO:0007669"/>
    <property type="project" value="InterPro"/>
</dbReference>
<dbReference type="GO" id="GO:0009298">
    <property type="term" value="P:GDP-mannose biosynthetic process"/>
    <property type="evidence" value="ECO:0007669"/>
    <property type="project" value="TreeGrafter"/>
</dbReference>
<dbReference type="InterPro" id="IPR054566">
    <property type="entry name" value="ManC/GMP-like_b-helix"/>
</dbReference>
<dbReference type="PANTHER" id="PTHR46390">
    <property type="entry name" value="MANNOSE-1-PHOSPHATE GUANYLYLTRANSFERASE"/>
    <property type="match status" value="1"/>
</dbReference>
<evidence type="ECO:0000259" key="1">
    <source>
        <dbReference type="Pfam" id="PF00483"/>
    </source>
</evidence>
<dbReference type="InterPro" id="IPR005835">
    <property type="entry name" value="NTP_transferase_dom"/>
</dbReference>
<dbReference type="PANTHER" id="PTHR46390:SF1">
    <property type="entry name" value="MANNOSE-1-PHOSPHATE GUANYLYLTRANSFERASE"/>
    <property type="match status" value="1"/>
</dbReference>
<proteinExistence type="predicted"/>
<organism evidence="3">
    <name type="scientific">marine sediment metagenome</name>
    <dbReference type="NCBI Taxonomy" id="412755"/>
    <lineage>
        <taxon>unclassified sequences</taxon>
        <taxon>metagenomes</taxon>
        <taxon>ecological metagenomes</taxon>
    </lineage>
</organism>
<feature type="domain" description="Nucleotidyl transferase" evidence="1">
    <location>
        <begin position="2"/>
        <end position="261"/>
    </location>
</feature>
<dbReference type="SUPFAM" id="SSF53448">
    <property type="entry name" value="Nucleotide-diphospho-sugar transferases"/>
    <property type="match status" value="1"/>
</dbReference>